<dbReference type="RefSeq" id="WP_164678593.1">
    <property type="nucleotide sequence ID" value="NZ_CP049057.1"/>
</dbReference>
<dbReference type="EMBL" id="CP049057">
    <property type="protein sequence ID" value="QIE58570.1"/>
    <property type="molecule type" value="Genomic_DNA"/>
</dbReference>
<protein>
    <submittedName>
        <fullName evidence="3">Uncharacterized protein</fullName>
    </submittedName>
</protein>
<dbReference type="Proteomes" id="UP000505306">
    <property type="component" value="Chromosome"/>
</dbReference>
<keyword evidence="2" id="KW-0732">Signal</keyword>
<dbReference type="AlphaFoldDB" id="A0A6G6GJ94"/>
<feature type="region of interest" description="Disordered" evidence="1">
    <location>
        <begin position="142"/>
        <end position="164"/>
    </location>
</feature>
<feature type="chain" id="PRO_5026098167" evidence="2">
    <location>
        <begin position="21"/>
        <end position="164"/>
    </location>
</feature>
<accession>A0A6G6GJ94</accession>
<feature type="compositionally biased region" description="Basic and acidic residues" evidence="1">
    <location>
        <begin position="154"/>
        <end position="164"/>
    </location>
</feature>
<sequence>MKNTISIIAIAMIASMSMNAQVQKDVQKKTTVKTVRVTDNNMISTKIIEDTDAEIDVIEVEGTDDLNQKAKVLKKDADKTEVIGGGDVENAKNKMMVANKKELQQKELEMSKKAMDLKAKKEKMALEQKKKEMMADLEKRRAALTKRPKGMAKLKKDPDGDGIE</sequence>
<dbReference type="KEGG" id="mgel:G5B37_03045"/>
<feature type="signal peptide" evidence="2">
    <location>
        <begin position="1"/>
        <end position="20"/>
    </location>
</feature>
<evidence type="ECO:0000256" key="1">
    <source>
        <dbReference type="SAM" id="MobiDB-lite"/>
    </source>
</evidence>
<evidence type="ECO:0000256" key="2">
    <source>
        <dbReference type="SAM" id="SignalP"/>
    </source>
</evidence>
<keyword evidence="4" id="KW-1185">Reference proteome</keyword>
<feature type="compositionally biased region" description="Basic residues" evidence="1">
    <location>
        <begin position="142"/>
        <end position="153"/>
    </location>
</feature>
<name>A0A6G6GJ94_9FLAO</name>
<gene>
    <name evidence="3" type="ORF">G5B37_03045</name>
</gene>
<proteinExistence type="predicted"/>
<evidence type="ECO:0000313" key="4">
    <source>
        <dbReference type="Proteomes" id="UP000505306"/>
    </source>
</evidence>
<organism evidence="3 4">
    <name type="scientific">Rasiella rasia</name>
    <dbReference type="NCBI Taxonomy" id="2744027"/>
    <lineage>
        <taxon>Bacteria</taxon>
        <taxon>Pseudomonadati</taxon>
        <taxon>Bacteroidota</taxon>
        <taxon>Flavobacteriia</taxon>
        <taxon>Flavobacteriales</taxon>
        <taxon>Flavobacteriaceae</taxon>
        <taxon>Rasiella</taxon>
    </lineage>
</organism>
<reference evidence="3 4" key="1">
    <citation type="submission" date="2020-02" db="EMBL/GenBank/DDBJ databases">
        <title>Complete genome sequence of Flavobacteriaceae bacterium.</title>
        <authorList>
            <person name="Kim S.-J."/>
            <person name="Kim Y.-S."/>
            <person name="Kim K.-H."/>
        </authorList>
    </citation>
    <scope>NUCLEOTIDE SEQUENCE [LARGE SCALE GENOMIC DNA]</scope>
    <source>
        <strain evidence="3 4">RR4-40</strain>
    </source>
</reference>
<evidence type="ECO:0000313" key="3">
    <source>
        <dbReference type="EMBL" id="QIE58570.1"/>
    </source>
</evidence>